<reference evidence="3 4" key="1">
    <citation type="submission" date="2023-10" db="EMBL/GenBank/DDBJ databases">
        <title>Chromosome-scale genome assembly provides insights into flower coloration mechanisms of Canna indica.</title>
        <authorList>
            <person name="Li C."/>
        </authorList>
    </citation>
    <scope>NUCLEOTIDE SEQUENCE [LARGE SCALE GENOMIC DNA]</scope>
    <source>
        <tissue evidence="3">Flower</tissue>
    </source>
</reference>
<evidence type="ECO:0000256" key="2">
    <source>
        <dbReference type="SAM" id="SignalP"/>
    </source>
</evidence>
<name>A0AAQ3KGC2_9LILI</name>
<dbReference type="Proteomes" id="UP001327560">
    <property type="component" value="Chromosome 4"/>
</dbReference>
<gene>
    <name evidence="3" type="ORF">Cni_G14401</name>
</gene>
<accession>A0AAQ3KGC2</accession>
<dbReference type="AlphaFoldDB" id="A0AAQ3KGC2"/>
<organism evidence="3 4">
    <name type="scientific">Canna indica</name>
    <name type="common">Indian-shot</name>
    <dbReference type="NCBI Taxonomy" id="4628"/>
    <lineage>
        <taxon>Eukaryota</taxon>
        <taxon>Viridiplantae</taxon>
        <taxon>Streptophyta</taxon>
        <taxon>Embryophyta</taxon>
        <taxon>Tracheophyta</taxon>
        <taxon>Spermatophyta</taxon>
        <taxon>Magnoliopsida</taxon>
        <taxon>Liliopsida</taxon>
        <taxon>Zingiberales</taxon>
        <taxon>Cannaceae</taxon>
        <taxon>Canna</taxon>
    </lineage>
</organism>
<feature type="signal peptide" evidence="2">
    <location>
        <begin position="1"/>
        <end position="22"/>
    </location>
</feature>
<protein>
    <submittedName>
        <fullName evidence="3">Uncharacterized protein</fullName>
    </submittedName>
</protein>
<keyword evidence="2" id="KW-0732">Signal</keyword>
<feature type="compositionally biased region" description="Basic and acidic residues" evidence="1">
    <location>
        <begin position="144"/>
        <end position="153"/>
    </location>
</feature>
<keyword evidence="4" id="KW-1185">Reference proteome</keyword>
<feature type="compositionally biased region" description="Polar residues" evidence="1">
    <location>
        <begin position="67"/>
        <end position="78"/>
    </location>
</feature>
<feature type="chain" id="PRO_5042953441" evidence="2">
    <location>
        <begin position="23"/>
        <end position="174"/>
    </location>
</feature>
<evidence type="ECO:0000313" key="4">
    <source>
        <dbReference type="Proteomes" id="UP001327560"/>
    </source>
</evidence>
<feature type="compositionally biased region" description="Low complexity" evidence="1">
    <location>
        <begin position="155"/>
        <end position="164"/>
    </location>
</feature>
<feature type="compositionally biased region" description="Basic and acidic residues" evidence="1">
    <location>
        <begin position="123"/>
        <end position="133"/>
    </location>
</feature>
<sequence length="174" mass="19624">MSFNLPPLSFSRISLFCYLSLSCVCRLPPRLRVHCPLCQQQARGGRRGLLQPRLPLEHGHRHRQTPTRDPQASQAGQQEHTHIATAPRGQARRRHPEVQELPRQVHTRAGPRESDCSYDVGFAEERAVERRGDDEAEDEAGAAEVREADDHEWGSASHAAAAIAQCEPDDWRWA</sequence>
<dbReference type="EMBL" id="CP136893">
    <property type="protein sequence ID" value="WOL05672.1"/>
    <property type="molecule type" value="Genomic_DNA"/>
</dbReference>
<evidence type="ECO:0000256" key="1">
    <source>
        <dbReference type="SAM" id="MobiDB-lite"/>
    </source>
</evidence>
<feature type="region of interest" description="Disordered" evidence="1">
    <location>
        <begin position="57"/>
        <end position="174"/>
    </location>
</feature>
<evidence type="ECO:0000313" key="3">
    <source>
        <dbReference type="EMBL" id="WOL05672.1"/>
    </source>
</evidence>
<proteinExistence type="predicted"/>